<protein>
    <submittedName>
        <fullName evidence="16">Matrix metalloproteinase-25 isoform X2</fullName>
    </submittedName>
</protein>
<dbReference type="SMART" id="SM00120">
    <property type="entry name" value="HX"/>
    <property type="match status" value="4"/>
</dbReference>
<evidence type="ECO:0000256" key="1">
    <source>
        <dbReference type="ARBA" id="ARBA00001947"/>
    </source>
</evidence>
<evidence type="ECO:0000256" key="8">
    <source>
        <dbReference type="ARBA" id="ARBA00022833"/>
    </source>
</evidence>
<feature type="repeat" description="Hemopexin" evidence="13">
    <location>
        <begin position="393"/>
        <end position="440"/>
    </location>
</feature>
<keyword evidence="15" id="KW-1185">Reference proteome</keyword>
<sequence>MHSLKDIQILFWAVCWKIKNTESAPRHLKVTEGGSHYMSTNNHLNLKDSLFELILDKRFKFKKLHQSLPMFGYIPETTIIENVRHAMPDNNKSQDTRIRRYTPQGSKWKKSDLTWKLLNDNNDNLSRSQVEDALQQAFARWEAVTNLRFHKLEKNSNEHADIDVSFLYRFQQQQRDPTLFYGAGIVLAHGYYPNTNKGISGDLHFYDETEFTLGTTKGINLLWVAVHEIGHCIGLEHSSVENSIMYPQYKGYMGENFTLSKDDILGIQSIYGSKTQTSTMKPIITTTKVSKSKLKNTCSMKGAVFEELSGITYVFNGDKVYKIDQWLKNVDGPFPVTRFLPNVKSVDSAYINRKSEVIFFEGTSYYIYSSLSKLILLESGSIFKKFRGLRNDTKHIDAAFHWPVNRKTYLFSGNLYYKFSESNFPHRGYPREISKSWKNAPTQVDSVLVWKNKNTYFFKGSKYYRINNQAEVESYYPKSISGSWMKC</sequence>
<gene>
    <name evidence="16" type="primary">LOC105843571</name>
</gene>
<evidence type="ECO:0000256" key="7">
    <source>
        <dbReference type="ARBA" id="ARBA00022801"/>
    </source>
</evidence>
<evidence type="ECO:0000313" key="16">
    <source>
        <dbReference type="RefSeq" id="XP_065664059.1"/>
    </source>
</evidence>
<evidence type="ECO:0000256" key="5">
    <source>
        <dbReference type="ARBA" id="ARBA00022729"/>
    </source>
</evidence>
<dbReference type="InterPro" id="IPR006026">
    <property type="entry name" value="Peptidase_Metallo"/>
</dbReference>
<dbReference type="RefSeq" id="XP_065664059.1">
    <property type="nucleotide sequence ID" value="XM_065807987.1"/>
</dbReference>
<dbReference type="GeneID" id="105843571"/>
<evidence type="ECO:0000256" key="3">
    <source>
        <dbReference type="ARBA" id="ARBA00022670"/>
    </source>
</evidence>
<dbReference type="Pfam" id="PF00413">
    <property type="entry name" value="Peptidase_M10"/>
    <property type="match status" value="1"/>
</dbReference>
<dbReference type="InterPro" id="IPR024079">
    <property type="entry name" value="MetalloPept_cat_dom_sf"/>
</dbReference>
<feature type="repeat" description="Hemopexin" evidence="13">
    <location>
        <begin position="441"/>
        <end position="487"/>
    </location>
</feature>
<accession>A0ABM4CQD3</accession>
<evidence type="ECO:0000256" key="12">
    <source>
        <dbReference type="ARBA" id="ARBA00023157"/>
    </source>
</evidence>
<dbReference type="Gene3D" id="3.40.390.10">
    <property type="entry name" value="Collagenase (Catalytic Domain)"/>
    <property type="match status" value="1"/>
</dbReference>
<dbReference type="PANTHER" id="PTHR10201">
    <property type="entry name" value="MATRIX METALLOPROTEINASE"/>
    <property type="match status" value="1"/>
</dbReference>
<keyword evidence="3" id="KW-0645">Protease</keyword>
<evidence type="ECO:0000256" key="6">
    <source>
        <dbReference type="ARBA" id="ARBA00022737"/>
    </source>
</evidence>
<dbReference type="Proteomes" id="UP001652625">
    <property type="component" value="Chromosome 10"/>
</dbReference>
<comment type="cofactor">
    <cofactor evidence="1">
        <name>Zn(2+)</name>
        <dbReference type="ChEBI" id="CHEBI:29105"/>
    </cofactor>
</comment>
<feature type="domain" description="Peptidase metallopeptidase" evidence="14">
    <location>
        <begin position="104"/>
        <end position="273"/>
    </location>
</feature>
<dbReference type="Gene3D" id="2.110.10.10">
    <property type="entry name" value="Hemopexin-like domain"/>
    <property type="match status" value="1"/>
</dbReference>
<dbReference type="SUPFAM" id="SSF55486">
    <property type="entry name" value="Metalloproteases ('zincins'), catalytic domain"/>
    <property type="match status" value="1"/>
</dbReference>
<keyword evidence="7" id="KW-0378">Hydrolase</keyword>
<dbReference type="PROSITE" id="PS51642">
    <property type="entry name" value="HEMOPEXIN_2"/>
    <property type="match status" value="2"/>
</dbReference>
<dbReference type="SMART" id="SM00235">
    <property type="entry name" value="ZnMc"/>
    <property type="match status" value="1"/>
</dbReference>
<keyword evidence="6" id="KW-0677">Repeat</keyword>
<dbReference type="CDD" id="cd04278">
    <property type="entry name" value="ZnMc_MMP"/>
    <property type="match status" value="1"/>
</dbReference>
<keyword evidence="4" id="KW-0479">Metal-binding</keyword>
<dbReference type="InterPro" id="IPR036375">
    <property type="entry name" value="Hemopexin-like_dom_sf"/>
</dbReference>
<evidence type="ECO:0000256" key="9">
    <source>
        <dbReference type="ARBA" id="ARBA00022837"/>
    </source>
</evidence>
<reference evidence="16" key="1">
    <citation type="submission" date="2025-08" db="UniProtKB">
        <authorList>
            <consortium name="RefSeq"/>
        </authorList>
    </citation>
    <scope>IDENTIFICATION</scope>
</reference>
<evidence type="ECO:0000259" key="14">
    <source>
        <dbReference type="SMART" id="SM00235"/>
    </source>
</evidence>
<name>A0ABM4CQD3_HYDVU</name>
<keyword evidence="11" id="KW-0865">Zymogen</keyword>
<dbReference type="InterPro" id="IPR033739">
    <property type="entry name" value="M10A_MMP"/>
</dbReference>
<dbReference type="PROSITE" id="PS00024">
    <property type="entry name" value="HEMOPEXIN"/>
    <property type="match status" value="1"/>
</dbReference>
<dbReference type="GO" id="GO:0008237">
    <property type="term" value="F:metallopeptidase activity"/>
    <property type="evidence" value="ECO:0007669"/>
    <property type="project" value="UniProtKB-KW"/>
</dbReference>
<keyword evidence="5" id="KW-0732">Signal</keyword>
<evidence type="ECO:0000256" key="13">
    <source>
        <dbReference type="PROSITE-ProRule" id="PRU01011"/>
    </source>
</evidence>
<evidence type="ECO:0000256" key="10">
    <source>
        <dbReference type="ARBA" id="ARBA00023049"/>
    </source>
</evidence>
<dbReference type="Pfam" id="PF00045">
    <property type="entry name" value="Hemopexin"/>
    <property type="match status" value="2"/>
</dbReference>
<keyword evidence="10 16" id="KW-0482">Metalloprotease</keyword>
<dbReference type="PRINTS" id="PR00138">
    <property type="entry name" value="MATRIXIN"/>
</dbReference>
<dbReference type="PIRSF" id="PIRSF001191">
    <property type="entry name" value="Peptidase_M10A_matrix"/>
    <property type="match status" value="1"/>
</dbReference>
<evidence type="ECO:0000256" key="11">
    <source>
        <dbReference type="ARBA" id="ARBA00023145"/>
    </source>
</evidence>
<dbReference type="InterPro" id="IPR018487">
    <property type="entry name" value="Hemopexin-like_repeat"/>
</dbReference>
<dbReference type="InterPro" id="IPR018486">
    <property type="entry name" value="Hemopexin_CS"/>
</dbReference>
<keyword evidence="9" id="KW-0106">Calcium</keyword>
<evidence type="ECO:0000256" key="2">
    <source>
        <dbReference type="ARBA" id="ARBA00010370"/>
    </source>
</evidence>
<keyword evidence="8" id="KW-0862">Zinc</keyword>
<evidence type="ECO:0000256" key="4">
    <source>
        <dbReference type="ARBA" id="ARBA00022723"/>
    </source>
</evidence>
<organism evidence="15 16">
    <name type="scientific">Hydra vulgaris</name>
    <name type="common">Hydra</name>
    <name type="synonym">Hydra attenuata</name>
    <dbReference type="NCBI Taxonomy" id="6087"/>
    <lineage>
        <taxon>Eukaryota</taxon>
        <taxon>Metazoa</taxon>
        <taxon>Cnidaria</taxon>
        <taxon>Hydrozoa</taxon>
        <taxon>Hydroidolina</taxon>
        <taxon>Anthoathecata</taxon>
        <taxon>Aplanulata</taxon>
        <taxon>Hydridae</taxon>
        <taxon>Hydra</taxon>
    </lineage>
</organism>
<dbReference type="InterPro" id="IPR021190">
    <property type="entry name" value="Pept_M10A"/>
</dbReference>
<dbReference type="CDD" id="cd00094">
    <property type="entry name" value="HX"/>
    <property type="match status" value="1"/>
</dbReference>
<evidence type="ECO:0000313" key="15">
    <source>
        <dbReference type="Proteomes" id="UP001652625"/>
    </source>
</evidence>
<comment type="similarity">
    <text evidence="2">Belongs to the peptidase M10A family.</text>
</comment>
<dbReference type="InterPro" id="IPR001818">
    <property type="entry name" value="Pept_M10_metallopeptidase"/>
</dbReference>
<dbReference type="SUPFAM" id="SSF50923">
    <property type="entry name" value="Hemopexin-like domain"/>
    <property type="match status" value="1"/>
</dbReference>
<keyword evidence="12" id="KW-1015">Disulfide bond</keyword>
<dbReference type="PANTHER" id="PTHR10201:SF294">
    <property type="entry name" value="MATRIX METALLOPROTEINASE 16"/>
    <property type="match status" value="1"/>
</dbReference>
<dbReference type="InterPro" id="IPR000585">
    <property type="entry name" value="Hemopexin-like_dom"/>
</dbReference>
<proteinExistence type="inferred from homology"/>